<dbReference type="Proteomes" id="UP000828390">
    <property type="component" value="Unassembled WGS sequence"/>
</dbReference>
<accession>A0A9D4IF09</accession>
<proteinExistence type="predicted"/>
<reference evidence="2" key="2">
    <citation type="submission" date="2020-11" db="EMBL/GenBank/DDBJ databases">
        <authorList>
            <person name="McCartney M.A."/>
            <person name="Auch B."/>
            <person name="Kono T."/>
            <person name="Mallez S."/>
            <person name="Becker A."/>
            <person name="Gohl D.M."/>
            <person name="Silverstein K.A.T."/>
            <person name="Koren S."/>
            <person name="Bechman K.B."/>
            <person name="Herman A."/>
            <person name="Abrahante J.E."/>
            <person name="Garbe J."/>
        </authorList>
    </citation>
    <scope>NUCLEOTIDE SEQUENCE</scope>
    <source>
        <strain evidence="2">Duluth1</strain>
        <tissue evidence="2">Whole animal</tissue>
    </source>
</reference>
<protein>
    <submittedName>
        <fullName evidence="2">Uncharacterized protein</fullName>
    </submittedName>
</protein>
<evidence type="ECO:0000313" key="2">
    <source>
        <dbReference type="EMBL" id="KAH3770002.1"/>
    </source>
</evidence>
<keyword evidence="1" id="KW-1133">Transmembrane helix</keyword>
<dbReference type="EMBL" id="JAIWYP010000009">
    <property type="protein sequence ID" value="KAH3770002.1"/>
    <property type="molecule type" value="Genomic_DNA"/>
</dbReference>
<feature type="transmembrane region" description="Helical" evidence="1">
    <location>
        <begin position="7"/>
        <end position="27"/>
    </location>
</feature>
<reference evidence="2" key="1">
    <citation type="journal article" date="2019" name="bioRxiv">
        <title>The Genome of the Zebra Mussel, Dreissena polymorpha: A Resource for Invasive Species Research.</title>
        <authorList>
            <person name="McCartney M.A."/>
            <person name="Auch B."/>
            <person name="Kono T."/>
            <person name="Mallez S."/>
            <person name="Zhang Y."/>
            <person name="Obille A."/>
            <person name="Becker A."/>
            <person name="Abrahante J.E."/>
            <person name="Garbe J."/>
            <person name="Badalamenti J.P."/>
            <person name="Herman A."/>
            <person name="Mangelson H."/>
            <person name="Liachko I."/>
            <person name="Sullivan S."/>
            <person name="Sone E.D."/>
            <person name="Koren S."/>
            <person name="Silverstein K.A.T."/>
            <person name="Beckman K.B."/>
            <person name="Gohl D.M."/>
        </authorList>
    </citation>
    <scope>NUCLEOTIDE SEQUENCE</scope>
    <source>
        <strain evidence="2">Duluth1</strain>
        <tissue evidence="2">Whole animal</tissue>
    </source>
</reference>
<feature type="transmembrane region" description="Helical" evidence="1">
    <location>
        <begin position="88"/>
        <end position="120"/>
    </location>
</feature>
<dbReference type="AlphaFoldDB" id="A0A9D4IF09"/>
<gene>
    <name evidence="2" type="ORF">DPMN_171281</name>
</gene>
<evidence type="ECO:0000313" key="3">
    <source>
        <dbReference type="Proteomes" id="UP000828390"/>
    </source>
</evidence>
<keyword evidence="1" id="KW-0472">Membrane</keyword>
<evidence type="ECO:0000256" key="1">
    <source>
        <dbReference type="SAM" id="Phobius"/>
    </source>
</evidence>
<name>A0A9D4IF09_DREPO</name>
<feature type="transmembrane region" description="Helical" evidence="1">
    <location>
        <begin position="39"/>
        <end position="59"/>
    </location>
</feature>
<keyword evidence="1" id="KW-0812">Transmembrane</keyword>
<keyword evidence="3" id="KW-1185">Reference proteome</keyword>
<sequence>MNRFLSGLWECIGLIHTLGVLSLSSPWTPSTGVPSSSSSRIVVVAFVVVRVVVVVNYILSSSSSISMTPLEIGGRGFTLAVERSIMQLLLLMMMINMIMLLLLMMMMMNMIMLLLIVMMII</sequence>
<organism evidence="2 3">
    <name type="scientific">Dreissena polymorpha</name>
    <name type="common">Zebra mussel</name>
    <name type="synonym">Mytilus polymorpha</name>
    <dbReference type="NCBI Taxonomy" id="45954"/>
    <lineage>
        <taxon>Eukaryota</taxon>
        <taxon>Metazoa</taxon>
        <taxon>Spiralia</taxon>
        <taxon>Lophotrochozoa</taxon>
        <taxon>Mollusca</taxon>
        <taxon>Bivalvia</taxon>
        <taxon>Autobranchia</taxon>
        <taxon>Heteroconchia</taxon>
        <taxon>Euheterodonta</taxon>
        <taxon>Imparidentia</taxon>
        <taxon>Neoheterodontei</taxon>
        <taxon>Myida</taxon>
        <taxon>Dreissenoidea</taxon>
        <taxon>Dreissenidae</taxon>
        <taxon>Dreissena</taxon>
    </lineage>
</organism>
<comment type="caution">
    <text evidence="2">The sequence shown here is derived from an EMBL/GenBank/DDBJ whole genome shotgun (WGS) entry which is preliminary data.</text>
</comment>